<proteinExistence type="predicted"/>
<dbReference type="OrthoDB" id="4696832at2759"/>
<sequence>MAKHEQQTDNDKPFVKKARCDSDEEDAEVPEELSLVGEAMLLFGKYGAEGTTAGDILLSLMMYEAKDDVRQFIARSIACTPVTAKMDAFLNDNEEGWATQDPEMDCAWSNVVAKLRKAGMDESTIRKLAKASGPLKAAMCCLWHYPTLATEKEDYVAED</sequence>
<dbReference type="EMBL" id="MTYH01000014">
    <property type="protein sequence ID" value="PNP46613.1"/>
    <property type="molecule type" value="Genomic_DNA"/>
</dbReference>
<evidence type="ECO:0000256" key="1">
    <source>
        <dbReference type="SAM" id="MobiDB-lite"/>
    </source>
</evidence>
<dbReference type="Proteomes" id="UP000236546">
    <property type="component" value="Unassembled WGS sequence"/>
</dbReference>
<gene>
    <name evidence="2" type="ORF">TGAMA5MH_01558</name>
</gene>
<reference evidence="2 3" key="1">
    <citation type="submission" date="2017-02" db="EMBL/GenBank/DDBJ databases">
        <title>Genomes of Trichoderma spp. with biocontrol activity.</title>
        <authorList>
            <person name="Gardiner D."/>
            <person name="Kazan K."/>
            <person name="Vos C."/>
            <person name="Harvey P."/>
        </authorList>
    </citation>
    <scope>NUCLEOTIDE SEQUENCE [LARGE SCALE GENOMIC DNA]</scope>
    <source>
        <strain evidence="2 3">A5MH</strain>
    </source>
</reference>
<feature type="compositionally biased region" description="Basic and acidic residues" evidence="1">
    <location>
        <begin position="1"/>
        <end position="21"/>
    </location>
</feature>
<accession>A0A2K0TM76</accession>
<organism evidence="2 3">
    <name type="scientific">Trichoderma gamsii</name>
    <dbReference type="NCBI Taxonomy" id="398673"/>
    <lineage>
        <taxon>Eukaryota</taxon>
        <taxon>Fungi</taxon>
        <taxon>Dikarya</taxon>
        <taxon>Ascomycota</taxon>
        <taxon>Pezizomycotina</taxon>
        <taxon>Sordariomycetes</taxon>
        <taxon>Hypocreomycetidae</taxon>
        <taxon>Hypocreales</taxon>
        <taxon>Hypocreaceae</taxon>
        <taxon>Trichoderma</taxon>
    </lineage>
</organism>
<dbReference type="AlphaFoldDB" id="A0A2K0TM76"/>
<evidence type="ECO:0000313" key="2">
    <source>
        <dbReference type="EMBL" id="PNP46613.1"/>
    </source>
</evidence>
<protein>
    <submittedName>
        <fullName evidence="2">Uncharacterized protein</fullName>
    </submittedName>
</protein>
<name>A0A2K0TM76_9HYPO</name>
<comment type="caution">
    <text evidence="2">The sequence shown here is derived from an EMBL/GenBank/DDBJ whole genome shotgun (WGS) entry which is preliminary data.</text>
</comment>
<evidence type="ECO:0000313" key="3">
    <source>
        <dbReference type="Proteomes" id="UP000236546"/>
    </source>
</evidence>
<feature type="region of interest" description="Disordered" evidence="1">
    <location>
        <begin position="1"/>
        <end position="28"/>
    </location>
</feature>